<organism evidence="11 12">
    <name type="scientific">Chrysochromulina tobinii</name>
    <dbReference type="NCBI Taxonomy" id="1460289"/>
    <lineage>
        <taxon>Eukaryota</taxon>
        <taxon>Haptista</taxon>
        <taxon>Haptophyta</taxon>
        <taxon>Prymnesiophyceae</taxon>
        <taxon>Prymnesiales</taxon>
        <taxon>Chrysochromulinaceae</taxon>
        <taxon>Chrysochromulina</taxon>
    </lineage>
</organism>
<dbReference type="EMBL" id="JWZX01003151">
    <property type="protein sequence ID" value="KOO23856.1"/>
    <property type="molecule type" value="Genomic_DNA"/>
</dbReference>
<dbReference type="InterPro" id="IPR036457">
    <property type="entry name" value="PPM-type-like_dom_sf"/>
</dbReference>
<comment type="caution">
    <text evidence="11">The sequence shown here is derived from an EMBL/GenBank/DDBJ whole genome shotgun (WGS) entry which is preliminary data.</text>
</comment>
<evidence type="ECO:0000313" key="12">
    <source>
        <dbReference type="Proteomes" id="UP000037460"/>
    </source>
</evidence>
<gene>
    <name evidence="11" type="ORF">Ctob_003466</name>
</gene>
<sequence length="333" mass="35973">MAIAPERRHLVSAAYGRELSDEKTTETTLLTTESVVAGVAHSCLRGWRLSMEDEAVLELLTPALGCFAVLDGHGGSFCSRWGADELPRRLHHIALLVERSTEADEARQVAQQLSEAVRQMDADLRTRGRPAWACGSTLVVLLVTERSLTVANLGDSRAVLCRAGMALPLSRDHKPKSAAERQRILQAGGFIVDGRVNGDLSLSRALGDFRHKCVANLPPAKQPISAEPELLTAGAPTPITVVTVAHQRNRRQPRPKLASSFKGIASTGPLWRRANATASAASRRLQQTYELAYASQNATTLQMSVTSERARAPSITDSPPHRGTSARTVPLSM</sequence>
<keyword evidence="8" id="KW-0464">Manganese</keyword>
<reference evidence="12" key="1">
    <citation type="journal article" date="2015" name="PLoS Genet.">
        <title>Genome Sequence and Transcriptome Analyses of Chrysochromulina tobin: Metabolic Tools for Enhanced Algal Fitness in the Prominent Order Prymnesiales (Haptophyceae).</title>
        <authorList>
            <person name="Hovde B.T."/>
            <person name="Deodato C.R."/>
            <person name="Hunsperger H.M."/>
            <person name="Ryken S.A."/>
            <person name="Yost W."/>
            <person name="Jha R.K."/>
            <person name="Patterson J."/>
            <person name="Monnat R.J. Jr."/>
            <person name="Barlow S.B."/>
            <person name="Starkenburg S.R."/>
            <person name="Cattolico R.A."/>
        </authorList>
    </citation>
    <scope>NUCLEOTIDE SEQUENCE</scope>
    <source>
        <strain evidence="12">CCMP291</strain>
    </source>
</reference>
<evidence type="ECO:0000259" key="10">
    <source>
        <dbReference type="PROSITE" id="PS51746"/>
    </source>
</evidence>
<protein>
    <recommendedName>
        <fullName evidence="3">protein-serine/threonine phosphatase</fullName>
        <ecNumber evidence="3">3.1.3.16</ecNumber>
    </recommendedName>
</protein>
<dbReference type="InterPro" id="IPR015655">
    <property type="entry name" value="PP2C"/>
</dbReference>
<evidence type="ECO:0000256" key="6">
    <source>
        <dbReference type="ARBA" id="ARBA00022842"/>
    </source>
</evidence>
<evidence type="ECO:0000313" key="11">
    <source>
        <dbReference type="EMBL" id="KOO23856.1"/>
    </source>
</evidence>
<dbReference type="GO" id="GO:0046872">
    <property type="term" value="F:metal ion binding"/>
    <property type="evidence" value="ECO:0007669"/>
    <property type="project" value="UniProtKB-KW"/>
</dbReference>
<dbReference type="SUPFAM" id="SSF81606">
    <property type="entry name" value="PP2C-like"/>
    <property type="match status" value="1"/>
</dbReference>
<dbReference type="EC" id="3.1.3.16" evidence="3"/>
<evidence type="ECO:0000256" key="3">
    <source>
        <dbReference type="ARBA" id="ARBA00013081"/>
    </source>
</evidence>
<evidence type="ECO:0000256" key="1">
    <source>
        <dbReference type="ARBA" id="ARBA00001936"/>
    </source>
</evidence>
<keyword evidence="7" id="KW-0904">Protein phosphatase</keyword>
<dbReference type="OrthoDB" id="10264738at2759"/>
<evidence type="ECO:0000256" key="4">
    <source>
        <dbReference type="ARBA" id="ARBA00022723"/>
    </source>
</evidence>
<proteinExistence type="inferred from homology"/>
<feature type="domain" description="PPM-type phosphatase" evidence="10">
    <location>
        <begin position="38"/>
        <end position="305"/>
    </location>
</feature>
<dbReference type="PROSITE" id="PS51746">
    <property type="entry name" value="PPM_2"/>
    <property type="match status" value="1"/>
</dbReference>
<dbReference type="AlphaFoldDB" id="A0A0M0JBA4"/>
<dbReference type="Gene3D" id="3.60.40.10">
    <property type="entry name" value="PPM-type phosphatase domain"/>
    <property type="match status" value="1"/>
</dbReference>
<feature type="region of interest" description="Disordered" evidence="9">
    <location>
        <begin position="304"/>
        <end position="333"/>
    </location>
</feature>
<evidence type="ECO:0000256" key="2">
    <source>
        <dbReference type="ARBA" id="ARBA00006702"/>
    </source>
</evidence>
<comment type="similarity">
    <text evidence="2">Belongs to the PP2C family.</text>
</comment>
<dbReference type="Pfam" id="PF00481">
    <property type="entry name" value="PP2C"/>
    <property type="match status" value="1"/>
</dbReference>
<comment type="cofactor">
    <cofactor evidence="1">
        <name>Mn(2+)</name>
        <dbReference type="ChEBI" id="CHEBI:29035"/>
    </cofactor>
</comment>
<keyword evidence="4" id="KW-0479">Metal-binding</keyword>
<evidence type="ECO:0000256" key="5">
    <source>
        <dbReference type="ARBA" id="ARBA00022801"/>
    </source>
</evidence>
<accession>A0A0M0JBA4</accession>
<name>A0A0M0JBA4_9EUKA</name>
<dbReference type="Proteomes" id="UP000037460">
    <property type="component" value="Unassembled WGS sequence"/>
</dbReference>
<dbReference type="PANTHER" id="PTHR13832">
    <property type="entry name" value="PROTEIN PHOSPHATASE 2C"/>
    <property type="match status" value="1"/>
</dbReference>
<keyword evidence="12" id="KW-1185">Reference proteome</keyword>
<evidence type="ECO:0000256" key="8">
    <source>
        <dbReference type="ARBA" id="ARBA00023211"/>
    </source>
</evidence>
<dbReference type="InterPro" id="IPR001932">
    <property type="entry name" value="PPM-type_phosphatase-like_dom"/>
</dbReference>
<dbReference type="CDD" id="cd00143">
    <property type="entry name" value="PP2Cc"/>
    <property type="match status" value="1"/>
</dbReference>
<dbReference type="GO" id="GO:0004722">
    <property type="term" value="F:protein serine/threonine phosphatase activity"/>
    <property type="evidence" value="ECO:0007669"/>
    <property type="project" value="UniProtKB-EC"/>
</dbReference>
<evidence type="ECO:0000256" key="9">
    <source>
        <dbReference type="SAM" id="MobiDB-lite"/>
    </source>
</evidence>
<dbReference type="SMART" id="SM00332">
    <property type="entry name" value="PP2Cc"/>
    <property type="match status" value="1"/>
</dbReference>
<dbReference type="PANTHER" id="PTHR13832:SF803">
    <property type="entry name" value="PROTEIN PHOSPHATASE 1G"/>
    <property type="match status" value="1"/>
</dbReference>
<keyword evidence="6" id="KW-0460">Magnesium</keyword>
<evidence type="ECO:0000256" key="7">
    <source>
        <dbReference type="ARBA" id="ARBA00022912"/>
    </source>
</evidence>
<keyword evidence="5" id="KW-0378">Hydrolase</keyword>